<keyword evidence="2" id="KW-0378">Hydrolase</keyword>
<dbReference type="InterPro" id="IPR011335">
    <property type="entry name" value="Restrct_endonuc-II-like"/>
</dbReference>
<protein>
    <submittedName>
        <fullName evidence="2">BglII/BstYI family type II restriction endonuclease</fullName>
    </submittedName>
</protein>
<dbReference type="GO" id="GO:0009307">
    <property type="term" value="P:DNA restriction-modification system"/>
    <property type="evidence" value="ECO:0007669"/>
    <property type="project" value="InterPro"/>
</dbReference>
<keyword evidence="2" id="KW-0255">Endonuclease</keyword>
<dbReference type="RefSeq" id="WP_340330913.1">
    <property type="nucleotide sequence ID" value="NZ_JAZHOF010000007.1"/>
</dbReference>
<gene>
    <name evidence="2" type="ORF">V3328_17100</name>
</gene>
<dbReference type="Proteomes" id="UP001378188">
    <property type="component" value="Unassembled WGS sequence"/>
</dbReference>
<evidence type="ECO:0000256" key="1">
    <source>
        <dbReference type="SAM" id="MobiDB-lite"/>
    </source>
</evidence>
<dbReference type="EMBL" id="JAZHOF010000007">
    <property type="protein sequence ID" value="MEJ8573212.1"/>
    <property type="molecule type" value="Genomic_DNA"/>
</dbReference>
<dbReference type="GO" id="GO:0009036">
    <property type="term" value="F:type II site-specific deoxyribonuclease activity"/>
    <property type="evidence" value="ECO:0007669"/>
    <property type="project" value="InterPro"/>
</dbReference>
<evidence type="ECO:0000313" key="3">
    <source>
        <dbReference type="Proteomes" id="UP001378188"/>
    </source>
</evidence>
<keyword evidence="3" id="KW-1185">Reference proteome</keyword>
<dbReference type="AlphaFoldDB" id="A0AAW9RLT6"/>
<keyword evidence="2" id="KW-0540">Nuclease</keyword>
<evidence type="ECO:0000313" key="2">
    <source>
        <dbReference type="EMBL" id="MEJ8573212.1"/>
    </source>
</evidence>
<name>A0AAW9RLT6_9HYPH</name>
<accession>A0AAW9RLT6</accession>
<organism evidence="2 3">
    <name type="scientific">Microbaculum marinum</name>
    <dbReference type="NCBI Taxonomy" id="1764581"/>
    <lineage>
        <taxon>Bacteria</taxon>
        <taxon>Pseudomonadati</taxon>
        <taxon>Pseudomonadota</taxon>
        <taxon>Alphaproteobacteria</taxon>
        <taxon>Hyphomicrobiales</taxon>
        <taxon>Tepidamorphaceae</taxon>
        <taxon>Microbaculum</taxon>
    </lineage>
</organism>
<dbReference type="InterPro" id="IPR015278">
    <property type="entry name" value="BglII-like"/>
</dbReference>
<comment type="caution">
    <text evidence="2">The sequence shown here is derived from an EMBL/GenBank/DDBJ whole genome shotgun (WGS) entry which is preliminary data.</text>
</comment>
<feature type="compositionally biased region" description="Acidic residues" evidence="1">
    <location>
        <begin position="253"/>
        <end position="265"/>
    </location>
</feature>
<dbReference type="SUPFAM" id="SSF52980">
    <property type="entry name" value="Restriction endonuclease-like"/>
    <property type="match status" value="1"/>
</dbReference>
<dbReference type="Pfam" id="PF09195">
    <property type="entry name" value="Endonuc-BglII"/>
    <property type="match status" value="1"/>
</dbReference>
<proteinExistence type="predicted"/>
<sequence length="275" mass="30520">MFETLKENGFQVEFLSHAKAILSEDFPEAVKELETVLADVKLPIEEVIGSGGGETKGTQRLRRALASAGWPKGTFRIEKKINDVTRESISHEIDHVRTFDNRGVIALEIEWNNKDPFFDRDLENFKRLHSEGAISVGVIITRGTSLQDSMRDFVLRFAQDRGLQALDDLAALELRPTKRQSDTVTRLLTRDRDPLPFPEAWSGVFVADKYGAATTHWRKLEDRVHRGVGNPCPLLLIGLPASIVTFGETDVDAEGEPVEPFDPEDAALLGGDSAG</sequence>
<reference evidence="2 3" key="1">
    <citation type="submission" date="2024-02" db="EMBL/GenBank/DDBJ databases">
        <title>Genome analysis and characterization of Microbaculum marinisediminis sp. nov., isolated from marine sediment.</title>
        <authorList>
            <person name="Du Z.-J."/>
            <person name="Ye Y.-Q."/>
            <person name="Zhang Z.-R."/>
            <person name="Yuan S.-M."/>
            <person name="Zhang X.-Y."/>
        </authorList>
    </citation>
    <scope>NUCLEOTIDE SEQUENCE [LARGE SCALE GENOMIC DNA]</scope>
    <source>
        <strain evidence="2 3">SDUM1044001</strain>
    </source>
</reference>
<feature type="region of interest" description="Disordered" evidence="1">
    <location>
        <begin position="253"/>
        <end position="275"/>
    </location>
</feature>